<feature type="region of interest" description="Disordered" evidence="1">
    <location>
        <begin position="63"/>
        <end position="126"/>
    </location>
</feature>
<dbReference type="GO" id="GO:0071539">
    <property type="term" value="P:protein localization to centrosome"/>
    <property type="evidence" value="ECO:0007669"/>
    <property type="project" value="TreeGrafter"/>
</dbReference>
<feature type="region of interest" description="Disordered" evidence="1">
    <location>
        <begin position="545"/>
        <end position="579"/>
    </location>
</feature>
<proteinExistence type="predicted"/>
<dbReference type="RefSeq" id="XP_038817687.1">
    <property type="nucleotide sequence ID" value="XM_038961759.1"/>
</dbReference>
<feature type="region of interest" description="Disordered" evidence="1">
    <location>
        <begin position="348"/>
        <end position="372"/>
    </location>
</feature>
<gene>
    <name evidence="3" type="primary">LOC120018539</name>
</gene>
<dbReference type="GeneID" id="120018539"/>
<evidence type="ECO:0000313" key="2">
    <source>
        <dbReference type="Proteomes" id="UP000808372"/>
    </source>
</evidence>
<dbReference type="AlphaFoldDB" id="A0A8U0P489"/>
<protein>
    <submittedName>
        <fullName evidence="3">Protein moonraker-like</fullName>
    </submittedName>
</protein>
<dbReference type="PANTHER" id="PTHR15732">
    <property type="entry name" value="PROTEIN MOONRAKER"/>
    <property type="match status" value="1"/>
</dbReference>
<feature type="compositionally biased region" description="Polar residues" evidence="1">
    <location>
        <begin position="114"/>
        <end position="125"/>
    </location>
</feature>
<dbReference type="PANTHER" id="PTHR15732:SF4">
    <property type="entry name" value="PROTEIN MOONRAKER"/>
    <property type="match status" value="1"/>
</dbReference>
<accession>A0A8U0P489</accession>
<keyword evidence="2" id="KW-1185">Reference proteome</keyword>
<sequence length="579" mass="64534">MPANAYNRATQVGPAAPIVIEKLMPWVEKRDDLDSTCSSLCFSALSEERLLAAVRLAKRDLRKRRQESLNSSPIRPQPEETTTIKSNVEQKYISVPPGPDHGLSPPTRDPGPRQTASQEPQTALSQEVRRLQRELTNYIQRLDQLTNRGRMVAEPLEPDEQRRVESRAMDRLAAAHRGAIRAMQRFTNQLSDTSEGRMPSYYKELGQLIRQLSLCSAKVEVGQGSAIPETALDILLKLGTLDTALSKQESPVHRRHAQAPSSSPALYRRSPHRSTSPPRPRAPRGPATRGLRGPRRAAGPKKSFPANRRAVPQHQQPPRATEPPPQLDRRQVLRAGLESLVHLRELREGGGQVPDSQGGALHPDRTKKQGAHVRDAGFQQPTVASRLRVCQHPQKEASVPWIPTSPHSPPKQQQQCHLLYHLFTLDCVAKHDSNTIIRFADDRTVQMGAAASQTRDRKATSSLRHRLSEQATDRAAECAEVLSEALLEELLADAVRATWVAETDRQMEGLAQRQLKAPTLESMLLRMEEMEKDQEAVRRRFATITYSDPHHWDKGDTTGPQRPAPGQSLLSPLGSPGQH</sequence>
<feature type="region of interest" description="Disordered" evidence="1">
    <location>
        <begin position="247"/>
        <end position="329"/>
    </location>
</feature>
<feature type="compositionally biased region" description="Polar residues" evidence="1">
    <location>
        <begin position="68"/>
        <end position="89"/>
    </location>
</feature>
<reference evidence="3" key="1">
    <citation type="submission" date="2025-08" db="UniProtKB">
        <authorList>
            <consortium name="RefSeq"/>
        </authorList>
    </citation>
    <scope>IDENTIFICATION</scope>
    <source>
        <tissue evidence="3">White muscle</tissue>
    </source>
</reference>
<dbReference type="Proteomes" id="UP000808372">
    <property type="component" value="Chromosome 23"/>
</dbReference>
<evidence type="ECO:0000256" key="1">
    <source>
        <dbReference type="SAM" id="MobiDB-lite"/>
    </source>
</evidence>
<dbReference type="InterPro" id="IPR031447">
    <property type="entry name" value="MNR"/>
</dbReference>
<dbReference type="GO" id="GO:0007099">
    <property type="term" value="P:centriole replication"/>
    <property type="evidence" value="ECO:0007669"/>
    <property type="project" value="InterPro"/>
</dbReference>
<dbReference type="KEGG" id="snh:120018539"/>
<dbReference type="GO" id="GO:0034451">
    <property type="term" value="C:centriolar satellite"/>
    <property type="evidence" value="ECO:0007669"/>
    <property type="project" value="TreeGrafter"/>
</dbReference>
<name>A0A8U0P489_SALNM</name>
<dbReference type="Pfam" id="PF15718">
    <property type="entry name" value="MNR"/>
    <property type="match status" value="3"/>
</dbReference>
<feature type="compositionally biased region" description="Basic and acidic residues" evidence="1">
    <location>
        <begin position="362"/>
        <end position="372"/>
    </location>
</feature>
<organism evidence="2 3">
    <name type="scientific">Salvelinus namaycush</name>
    <name type="common">Lake trout</name>
    <name type="synonym">Salmo namaycush</name>
    <dbReference type="NCBI Taxonomy" id="8040"/>
    <lineage>
        <taxon>Eukaryota</taxon>
        <taxon>Metazoa</taxon>
        <taxon>Chordata</taxon>
        <taxon>Craniata</taxon>
        <taxon>Vertebrata</taxon>
        <taxon>Euteleostomi</taxon>
        <taxon>Actinopterygii</taxon>
        <taxon>Neopterygii</taxon>
        <taxon>Teleostei</taxon>
        <taxon>Protacanthopterygii</taxon>
        <taxon>Salmoniformes</taxon>
        <taxon>Salmonidae</taxon>
        <taxon>Salmoninae</taxon>
        <taxon>Salvelinus</taxon>
    </lineage>
</organism>
<evidence type="ECO:0000313" key="3">
    <source>
        <dbReference type="RefSeq" id="XP_038817687.1"/>
    </source>
</evidence>